<protein>
    <submittedName>
        <fullName evidence="1">Uncharacterized protein</fullName>
    </submittedName>
</protein>
<accession>A0ABX3DFY4</accession>
<organism evidence="1 2">
    <name type="scientific">Amycolatopsis regifaucium</name>
    <dbReference type="NCBI Taxonomy" id="546365"/>
    <lineage>
        <taxon>Bacteria</taxon>
        <taxon>Bacillati</taxon>
        <taxon>Actinomycetota</taxon>
        <taxon>Actinomycetes</taxon>
        <taxon>Pseudonocardiales</taxon>
        <taxon>Pseudonocardiaceae</taxon>
        <taxon>Amycolatopsis</taxon>
    </lineage>
</organism>
<reference evidence="1" key="1">
    <citation type="submission" date="2016-11" db="EMBL/GenBank/DDBJ databases">
        <title>Genome sequencing of Amycolatopsis regifaucium.</title>
        <authorList>
            <person name="Mayilraj S."/>
            <person name="Kaur N."/>
        </authorList>
    </citation>
    <scope>NUCLEOTIDE SEQUENCE [LARGE SCALE GENOMIC DNA]</scope>
    <source>
        <strain evidence="1">GY080</strain>
    </source>
</reference>
<evidence type="ECO:0000313" key="1">
    <source>
        <dbReference type="EMBL" id="OKA03136.1"/>
    </source>
</evidence>
<comment type="caution">
    <text evidence="1">The sequence shown here is derived from an EMBL/GenBank/DDBJ whole genome shotgun (WGS) entry which is preliminary data.</text>
</comment>
<dbReference type="Proteomes" id="UP000186883">
    <property type="component" value="Unassembled WGS sequence"/>
</dbReference>
<proteinExistence type="predicted"/>
<gene>
    <name evidence="1" type="ORF">ATP06_0237780</name>
</gene>
<sequence length="61" mass="6202">MGALSVGITCRAGASEPNTVPIGPFLDEMSRTVPAEPSFPDTPVSGVDTAWGMTSLSGFST</sequence>
<keyword evidence="2" id="KW-1185">Reference proteome</keyword>
<name>A0ABX3DFY4_9PSEU</name>
<dbReference type="EMBL" id="LOBU02000043">
    <property type="protein sequence ID" value="OKA03136.1"/>
    <property type="molecule type" value="Genomic_DNA"/>
</dbReference>
<evidence type="ECO:0000313" key="2">
    <source>
        <dbReference type="Proteomes" id="UP000186883"/>
    </source>
</evidence>